<dbReference type="HOGENOM" id="CLU_011398_4_2_11"/>
<dbReference type="EMBL" id="CP002786">
    <property type="protein sequence ID" value="AEF39375.1"/>
    <property type="molecule type" value="Genomic_DNA"/>
</dbReference>
<dbReference type="InterPro" id="IPR003953">
    <property type="entry name" value="FAD-dep_OxRdtase_2_FAD-bd"/>
</dbReference>
<dbReference type="GO" id="GO:0008202">
    <property type="term" value="P:steroid metabolic process"/>
    <property type="evidence" value="ECO:0007669"/>
    <property type="project" value="UniProtKB-KW"/>
</dbReference>
<dbReference type="OrthoDB" id="9813348at2"/>
<dbReference type="InterPro" id="IPR050315">
    <property type="entry name" value="FAD-oxidoreductase_2"/>
</dbReference>
<dbReference type="eggNOG" id="COG1053">
    <property type="taxonomic scope" value="Bacteria"/>
</dbReference>
<evidence type="ECO:0000259" key="10">
    <source>
        <dbReference type="Pfam" id="PF00890"/>
    </source>
</evidence>
<dbReference type="PANTHER" id="PTHR43400">
    <property type="entry name" value="FUMARATE REDUCTASE"/>
    <property type="match status" value="1"/>
</dbReference>
<evidence type="ECO:0000256" key="9">
    <source>
        <dbReference type="ARBA" id="ARBA00069709"/>
    </source>
</evidence>
<dbReference type="STRING" id="443218.AS9A_0923"/>
<evidence type="ECO:0000256" key="8">
    <source>
        <dbReference type="ARBA" id="ARBA00066536"/>
    </source>
</evidence>
<keyword evidence="3" id="KW-0274">FAD</keyword>
<dbReference type="InterPro" id="IPR036188">
    <property type="entry name" value="FAD/NAD-bd_sf"/>
</dbReference>
<feature type="domain" description="FAD-dependent oxidoreductase 2 FAD-binding" evidence="10">
    <location>
        <begin position="14"/>
        <end position="543"/>
    </location>
</feature>
<keyword evidence="12" id="KW-1185">Reference proteome</keyword>
<dbReference type="InterPro" id="IPR027477">
    <property type="entry name" value="Succ_DH/fumarate_Rdtase_cat_sf"/>
</dbReference>
<dbReference type="SUPFAM" id="SSF56425">
    <property type="entry name" value="Succinate dehydrogenase/fumarate reductase flavoprotein, catalytic domain"/>
    <property type="match status" value="1"/>
</dbReference>
<dbReference type="Gene3D" id="3.50.50.60">
    <property type="entry name" value="FAD/NAD(P)-binding domain"/>
    <property type="match status" value="2"/>
</dbReference>
<comment type="catalytic activity">
    <reaction evidence="6">
        <text>a 3-oxosteroid + A = a 3-oxo-Delta(1)-steroid + AH2</text>
        <dbReference type="Rhea" id="RHEA:13329"/>
        <dbReference type="ChEBI" id="CHEBI:13193"/>
        <dbReference type="ChEBI" id="CHEBI:17499"/>
        <dbReference type="ChEBI" id="CHEBI:20156"/>
        <dbReference type="ChEBI" id="CHEBI:47788"/>
        <dbReference type="EC" id="1.3.99.4"/>
    </reaction>
</comment>
<dbReference type="RefSeq" id="WP_013805724.1">
    <property type="nucleotide sequence ID" value="NC_015564.1"/>
</dbReference>
<accession>F6EN58</accession>
<evidence type="ECO:0000256" key="7">
    <source>
        <dbReference type="ARBA" id="ARBA00061147"/>
    </source>
</evidence>
<dbReference type="Gene3D" id="3.90.700.10">
    <property type="entry name" value="Succinate dehydrogenase/fumarate reductase flavoprotein, catalytic domain"/>
    <property type="match status" value="1"/>
</dbReference>
<protein>
    <recommendedName>
        <fullName evidence="9">3-oxosteroid 1-dehydrogenase</fullName>
        <ecNumber evidence="8">1.3.99.4</ecNumber>
    </recommendedName>
</protein>
<keyword evidence="5" id="KW-0443">Lipid metabolism</keyword>
<reference evidence="11 12" key="1">
    <citation type="journal article" date="2011" name="J. Bacteriol.">
        <title>Complete genome sequence of Amycolicicoccus subflavus DQS3-9A1T, an actinomycete isolated from crude oil-polluted soil.</title>
        <authorList>
            <person name="Cai M."/>
            <person name="Chen W.M."/>
            <person name="Nie Y."/>
            <person name="Chi C.Q."/>
            <person name="Wang Y.N."/>
            <person name="Tang Y.Q."/>
            <person name="Li G.Y."/>
            <person name="Wu X.L."/>
        </authorList>
    </citation>
    <scope>NUCLEOTIDE SEQUENCE [LARGE SCALE GENOMIC DNA]</scope>
    <source>
        <strain evidence="12">DSM 45089 / DQS3-9A1</strain>
    </source>
</reference>
<name>F6EN58_HOYSD</name>
<evidence type="ECO:0000313" key="11">
    <source>
        <dbReference type="EMBL" id="AEF39375.1"/>
    </source>
</evidence>
<proteinExistence type="inferred from homology"/>
<dbReference type="NCBIfam" id="NF005882">
    <property type="entry name" value="PRK07843.1"/>
    <property type="match status" value="1"/>
</dbReference>
<dbReference type="Proteomes" id="UP000009235">
    <property type="component" value="Chromosome"/>
</dbReference>
<dbReference type="KEGG" id="asd:AS9A_0923"/>
<evidence type="ECO:0000256" key="1">
    <source>
        <dbReference type="ARBA" id="ARBA00001974"/>
    </source>
</evidence>
<sequence>MQEIDAAETAEAFDIVVVGSGAAGMTAALAAAHHGLSAVVIEKSERFGGSTARSGGGVWIPGNEALVKAGVPDSLEAAKEYLHSIIGDDVEAERIDTYLDRGPEVVEFLLDTTPLELQWVPNYSDYYPEAPGGTVHGRSVEPKPFNGRRLGPELANLEPDYGKAPLNVVVTQADFRWLNLLARNPRGILRVLRIGLRWLRAKLLRQRLLGRGQALAAALRAGLIEAEVPLLLSTPLVRLEQRDGGVAGVVVERDGAEHIISSRLGVVMASGGFEHNEVMRKQYQREPIGSEWTVGARGNTGDGIRAGQEAGADVAFMSDAWWGPSIPLTGGPWFCLSERSLPGSIMVNDRGQRFVNESAPYVEATHAMYGGKFGQGDGPAENIPAWIIFDQRYRNRYMFAGVGPRQKLPGRWFKAGIIQQARTVEELAGKIGVPSDALKSTVERFNGFAAAGRDDDFHRGESRYDHYYADPRNKPNPSLAPLDFGPFYAAKIVPGDLGTKGGLRTDKWGRALRADGSVIDGLYAAGNASAPVMGHTYAGPGATIGPAIVFAYLAIEDILRTQHHTLTEYRKGVS</sequence>
<organism evidence="11 12">
    <name type="scientific">Hoyosella subflava (strain DSM 45089 / JCM 17490 / NBRC 109087 / DQS3-9A1)</name>
    <name type="common">Amycolicicoccus subflavus</name>
    <dbReference type="NCBI Taxonomy" id="443218"/>
    <lineage>
        <taxon>Bacteria</taxon>
        <taxon>Bacillati</taxon>
        <taxon>Actinomycetota</taxon>
        <taxon>Actinomycetes</taxon>
        <taxon>Mycobacteriales</taxon>
        <taxon>Hoyosellaceae</taxon>
        <taxon>Hoyosella</taxon>
    </lineage>
</organism>
<dbReference type="GO" id="GO:0047571">
    <property type="term" value="F:3-oxosteroid 1-dehydrogenase activity"/>
    <property type="evidence" value="ECO:0007669"/>
    <property type="project" value="UniProtKB-EC"/>
</dbReference>
<dbReference type="FunFam" id="3.50.50.60:FF:000208">
    <property type="entry name" value="3-ketosteroid dehydrogenase"/>
    <property type="match status" value="1"/>
</dbReference>
<dbReference type="AlphaFoldDB" id="F6EN58"/>
<keyword evidence="2" id="KW-0285">Flavoprotein</keyword>
<keyword evidence="4" id="KW-0560">Oxidoreductase</keyword>
<evidence type="ECO:0000256" key="6">
    <source>
        <dbReference type="ARBA" id="ARBA00051951"/>
    </source>
</evidence>
<evidence type="ECO:0000256" key="4">
    <source>
        <dbReference type="ARBA" id="ARBA00023002"/>
    </source>
</evidence>
<dbReference type="EC" id="1.3.99.4" evidence="8"/>
<keyword evidence="5" id="KW-0753">Steroid metabolism</keyword>
<evidence type="ECO:0000256" key="5">
    <source>
        <dbReference type="ARBA" id="ARBA00023221"/>
    </source>
</evidence>
<dbReference type="PANTHER" id="PTHR43400:SF10">
    <property type="entry name" value="3-OXOSTEROID 1-DEHYDROGENASE"/>
    <property type="match status" value="1"/>
</dbReference>
<dbReference type="Pfam" id="PF00890">
    <property type="entry name" value="FAD_binding_2"/>
    <property type="match status" value="1"/>
</dbReference>
<comment type="cofactor">
    <cofactor evidence="1">
        <name>FAD</name>
        <dbReference type="ChEBI" id="CHEBI:57692"/>
    </cofactor>
</comment>
<dbReference type="FunFam" id="3.50.50.60:FF:000240">
    <property type="entry name" value="3-ketosteroid-delta-1-dehydrogenase"/>
    <property type="match status" value="1"/>
</dbReference>
<dbReference type="SUPFAM" id="SSF51905">
    <property type="entry name" value="FAD/NAD(P)-binding domain"/>
    <property type="match status" value="1"/>
</dbReference>
<comment type="similarity">
    <text evidence="7">Belongs to the FAD-dependent oxidoreductase 2 family. 3-oxosteroid dehydrogenase subfamily.</text>
</comment>
<evidence type="ECO:0000256" key="2">
    <source>
        <dbReference type="ARBA" id="ARBA00022630"/>
    </source>
</evidence>
<evidence type="ECO:0000256" key="3">
    <source>
        <dbReference type="ARBA" id="ARBA00022827"/>
    </source>
</evidence>
<gene>
    <name evidence="11" type="primary">kstD3</name>
    <name evidence="11" type="ordered locus">AS9A_0923</name>
</gene>
<evidence type="ECO:0000313" key="12">
    <source>
        <dbReference type="Proteomes" id="UP000009235"/>
    </source>
</evidence>